<evidence type="ECO:0000256" key="3">
    <source>
        <dbReference type="PIRSR" id="PIRSR001235-1"/>
    </source>
</evidence>
<dbReference type="GO" id="GO:0016813">
    <property type="term" value="F:hydrolase activity, acting on carbon-nitrogen (but not peptide) bonds, in linear amidines"/>
    <property type="evidence" value="ECO:0007669"/>
    <property type="project" value="InterPro"/>
</dbReference>
<accession>A0A4R2NJN4</accession>
<dbReference type="InterPro" id="IPR010158">
    <property type="entry name" value="Amidase_Cbmase"/>
</dbReference>
<comment type="caution">
    <text evidence="6">The sequence shown here is derived from an EMBL/GenBank/DDBJ whole genome shotgun (WGS) entry which is preliminary data.</text>
</comment>
<organism evidence="6 7">
    <name type="scientific">Scopulibacillus darangshiensis</name>
    <dbReference type="NCBI Taxonomy" id="442528"/>
    <lineage>
        <taxon>Bacteria</taxon>
        <taxon>Bacillati</taxon>
        <taxon>Bacillota</taxon>
        <taxon>Bacilli</taxon>
        <taxon>Bacillales</taxon>
        <taxon>Sporolactobacillaceae</taxon>
        <taxon>Scopulibacillus</taxon>
    </lineage>
</organism>
<feature type="binding site" evidence="3">
    <location>
        <position position="96"/>
    </location>
    <ligand>
        <name>Zn(2+)</name>
        <dbReference type="ChEBI" id="CHEBI:29105"/>
        <label>1</label>
    </ligand>
</feature>
<evidence type="ECO:0000256" key="1">
    <source>
        <dbReference type="ARBA" id="ARBA00006153"/>
    </source>
</evidence>
<evidence type="ECO:0000256" key="4">
    <source>
        <dbReference type="PIRSR" id="PIRSR001235-2"/>
    </source>
</evidence>
<feature type="binding site" evidence="4">
    <location>
        <position position="292"/>
    </location>
    <ligand>
        <name>allantoate</name>
        <dbReference type="ChEBI" id="CHEBI:17536"/>
    </ligand>
</feature>
<dbReference type="Proteomes" id="UP000295416">
    <property type="component" value="Unassembled WGS sequence"/>
</dbReference>
<dbReference type="SUPFAM" id="SSF53187">
    <property type="entry name" value="Zn-dependent exopeptidases"/>
    <property type="match status" value="1"/>
</dbReference>
<dbReference type="GO" id="GO:0046872">
    <property type="term" value="F:metal ion binding"/>
    <property type="evidence" value="ECO:0007669"/>
    <property type="project" value="UniProtKB-KW"/>
</dbReference>
<proteinExistence type="inferred from homology"/>
<dbReference type="CDD" id="cd03884">
    <property type="entry name" value="M20_bAS"/>
    <property type="match status" value="1"/>
</dbReference>
<evidence type="ECO:0000313" key="6">
    <source>
        <dbReference type="EMBL" id="TCP21670.1"/>
    </source>
</evidence>
<dbReference type="InterPro" id="IPR002933">
    <property type="entry name" value="Peptidase_M20"/>
</dbReference>
<dbReference type="Pfam" id="PF07687">
    <property type="entry name" value="M20_dimer"/>
    <property type="match status" value="1"/>
</dbReference>
<dbReference type="Pfam" id="PF01546">
    <property type="entry name" value="Peptidase_M20"/>
    <property type="match status" value="1"/>
</dbReference>
<dbReference type="InterPro" id="IPR036264">
    <property type="entry name" value="Bact_exopeptidase_dim_dom"/>
</dbReference>
<dbReference type="AlphaFoldDB" id="A0A4R2NJN4"/>
<dbReference type="Gene3D" id="3.30.70.360">
    <property type="match status" value="1"/>
</dbReference>
<reference evidence="6 7" key="1">
    <citation type="submission" date="2019-03" db="EMBL/GenBank/DDBJ databases">
        <title>Genomic Encyclopedia of Type Strains, Phase IV (KMG-IV): sequencing the most valuable type-strain genomes for metagenomic binning, comparative biology and taxonomic classification.</title>
        <authorList>
            <person name="Goeker M."/>
        </authorList>
    </citation>
    <scope>NUCLEOTIDE SEQUENCE [LARGE SCALE GENOMIC DNA]</scope>
    <source>
        <strain evidence="6 7">DSM 19377</strain>
    </source>
</reference>
<keyword evidence="3" id="KW-0862">Zinc</keyword>
<keyword evidence="7" id="KW-1185">Reference proteome</keyword>
<dbReference type="PIRSF" id="PIRSF001235">
    <property type="entry name" value="Amidase_carbamoylase"/>
    <property type="match status" value="1"/>
</dbReference>
<feature type="binding site" evidence="3">
    <location>
        <position position="131"/>
    </location>
    <ligand>
        <name>Zn(2+)</name>
        <dbReference type="ChEBI" id="CHEBI:29105"/>
        <label>2</label>
    </ligand>
</feature>
<evidence type="ECO:0000256" key="2">
    <source>
        <dbReference type="ARBA" id="ARBA00022801"/>
    </source>
</evidence>
<name>A0A4R2NJN4_9BACL</name>
<comment type="similarity">
    <text evidence="1">Belongs to the peptidase M20 family.</text>
</comment>
<dbReference type="NCBIfam" id="NF006768">
    <property type="entry name" value="PRK09290.1-1"/>
    <property type="match status" value="1"/>
</dbReference>
<keyword evidence="3" id="KW-0479">Metal-binding</keyword>
<evidence type="ECO:0000313" key="7">
    <source>
        <dbReference type="Proteomes" id="UP000295416"/>
    </source>
</evidence>
<dbReference type="NCBIfam" id="TIGR01879">
    <property type="entry name" value="hydantase"/>
    <property type="match status" value="1"/>
</dbReference>
<gene>
    <name evidence="6" type="ORF">EV207_14124</name>
</gene>
<sequence length="418" mass="46271">MGNKSDFNIEEEVVEKLKWLGSFGKDPKGGVSRLLYTDEWTQAQESLAQLFKDAGLTVRTDEVGNLFGRLEGTKVKDETILTGSHVDTVKNGGLYDGQYGIIAGFIAIKYLKEKYGEPLRNIEVVSMAEEEGSRFPYSFWGSNNIVGKAKSKDVSGIKDFEGVPFEEAMHKAGFDYKKDPEKVADDLKAFIELHVEQGNVLEKEQIPIGIVQSIVGQKRFTIEINGQANHAGTTPMGYRKDAMNAACRMIHEINDMALAYGDPLVATVGKMILEPNTVNVVPGKAIFTLDIRHTEKAALEKFADDASEKMRKIAEKIDVDIDIDMWMDADPVPMSEKVVEVIQKQCDENKLNYKLMHSGAGHDSQNFAQVVPTAMIFVPSHDGISHNPAEYTEPEDLAEGVKALIGALYKLGYSVEEI</sequence>
<dbReference type="PANTHER" id="PTHR32494">
    <property type="entry name" value="ALLANTOATE DEIMINASE-RELATED"/>
    <property type="match status" value="1"/>
</dbReference>
<feature type="binding site" evidence="4">
    <location>
        <position position="219"/>
    </location>
    <ligand>
        <name>allantoate</name>
        <dbReference type="ChEBI" id="CHEBI:17536"/>
    </ligand>
</feature>
<feature type="domain" description="Peptidase M20 dimerisation" evidence="5">
    <location>
        <begin position="216"/>
        <end position="316"/>
    </location>
</feature>
<feature type="binding site" evidence="3">
    <location>
        <position position="96"/>
    </location>
    <ligand>
        <name>Zn(2+)</name>
        <dbReference type="ChEBI" id="CHEBI:29105"/>
        <label>2</label>
    </ligand>
</feature>
<dbReference type="EMBL" id="SLXK01000041">
    <property type="protein sequence ID" value="TCP21670.1"/>
    <property type="molecule type" value="Genomic_DNA"/>
</dbReference>
<dbReference type="RefSeq" id="WP_132747736.1">
    <property type="nucleotide sequence ID" value="NZ_SLXK01000041.1"/>
</dbReference>
<comment type="cofactor">
    <cofactor evidence="3">
        <name>Zn(2+)</name>
        <dbReference type="ChEBI" id="CHEBI:29105"/>
    </cofactor>
    <text evidence="3">Binds 2 Zn(2+) ions per subunit.</text>
</comment>
<feature type="binding site" evidence="4">
    <location>
        <position position="279"/>
    </location>
    <ligand>
        <name>allantoate</name>
        <dbReference type="ChEBI" id="CHEBI:17536"/>
    </ligand>
</feature>
<feature type="binding site" evidence="3">
    <location>
        <position position="85"/>
    </location>
    <ligand>
        <name>Zn(2+)</name>
        <dbReference type="ChEBI" id="CHEBI:29105"/>
        <label>1</label>
    </ligand>
</feature>
<dbReference type="PANTHER" id="PTHR32494:SF5">
    <property type="entry name" value="ALLANTOATE AMIDOHYDROLASE"/>
    <property type="match status" value="1"/>
</dbReference>
<keyword evidence="2" id="KW-0378">Hydrolase</keyword>
<evidence type="ECO:0000259" key="5">
    <source>
        <dbReference type="Pfam" id="PF07687"/>
    </source>
</evidence>
<dbReference type="SUPFAM" id="SSF55031">
    <property type="entry name" value="Bacterial exopeptidase dimerisation domain"/>
    <property type="match status" value="1"/>
</dbReference>
<feature type="binding site" evidence="3">
    <location>
        <position position="386"/>
    </location>
    <ligand>
        <name>Zn(2+)</name>
        <dbReference type="ChEBI" id="CHEBI:29105"/>
        <label>2</label>
    </ligand>
</feature>
<protein>
    <submittedName>
        <fullName evidence="6">Allantoate deiminase</fullName>
    </submittedName>
</protein>
<feature type="binding site" evidence="3">
    <location>
        <position position="194"/>
    </location>
    <ligand>
        <name>Zn(2+)</name>
        <dbReference type="ChEBI" id="CHEBI:29105"/>
        <label>1</label>
    </ligand>
</feature>
<dbReference type="InterPro" id="IPR011650">
    <property type="entry name" value="Peptidase_M20_dimer"/>
</dbReference>
<dbReference type="NCBIfam" id="NF006771">
    <property type="entry name" value="PRK09290.1-5"/>
    <property type="match status" value="1"/>
</dbReference>
<dbReference type="OrthoDB" id="9808195at2"/>
<dbReference type="Gene3D" id="3.40.630.10">
    <property type="entry name" value="Zn peptidases"/>
    <property type="match status" value="1"/>
</dbReference>